<dbReference type="PANTHER" id="PTHR35147:SF2">
    <property type="entry name" value="CHEMORECEPTOR GLUTAMINE DEAMIDASE CHED-RELATED"/>
    <property type="match status" value="1"/>
</dbReference>
<dbReference type="PANTHER" id="PTHR35147">
    <property type="entry name" value="CHEMORECEPTOR GLUTAMINE DEAMIDASE CHED-RELATED"/>
    <property type="match status" value="1"/>
</dbReference>
<dbReference type="AlphaFoldDB" id="A0A371Z3F2"/>
<evidence type="ECO:0000313" key="4">
    <source>
        <dbReference type="EMBL" id="RFD21023.1"/>
    </source>
</evidence>
<dbReference type="Gene3D" id="3.30.1330.200">
    <property type="match status" value="1"/>
</dbReference>
<evidence type="ECO:0000313" key="5">
    <source>
        <dbReference type="Proteomes" id="UP000262371"/>
    </source>
</evidence>
<dbReference type="GO" id="GO:0006935">
    <property type="term" value="P:chemotaxis"/>
    <property type="evidence" value="ECO:0007669"/>
    <property type="project" value="UniProtKB-UniRule"/>
</dbReference>
<dbReference type="EMBL" id="QUWV01000025">
    <property type="protein sequence ID" value="RFD21023.1"/>
    <property type="molecule type" value="Genomic_DNA"/>
</dbReference>
<organism evidence="4 5">
    <name type="scientific">Komagataeibacter melaceti</name>
    <dbReference type="NCBI Taxonomy" id="2766577"/>
    <lineage>
        <taxon>Bacteria</taxon>
        <taxon>Pseudomonadati</taxon>
        <taxon>Pseudomonadota</taxon>
        <taxon>Alphaproteobacteria</taxon>
        <taxon>Acetobacterales</taxon>
        <taxon>Acetobacteraceae</taxon>
        <taxon>Komagataeibacter</taxon>
    </lineage>
</organism>
<protein>
    <recommendedName>
        <fullName evidence="3">Probable chemoreceptor glutamine deamidase CheD</fullName>
        <ecNumber evidence="3">3.5.1.44</ecNumber>
    </recommendedName>
</protein>
<evidence type="ECO:0000256" key="2">
    <source>
        <dbReference type="ARBA" id="ARBA00022801"/>
    </source>
</evidence>
<comment type="function">
    <text evidence="3">Probably deamidates glutamine residues to glutamate on methyl-accepting chemotaxis receptors (MCPs), playing an important role in chemotaxis.</text>
</comment>
<dbReference type="EC" id="3.5.1.44" evidence="3"/>
<proteinExistence type="inferred from homology"/>
<evidence type="ECO:0000256" key="3">
    <source>
        <dbReference type="HAMAP-Rule" id="MF_01440"/>
    </source>
</evidence>
<accession>A0A371Z3F2</accession>
<comment type="caution">
    <text evidence="4">The sequence shown here is derived from an EMBL/GenBank/DDBJ whole genome shotgun (WGS) entry which is preliminary data.</text>
</comment>
<dbReference type="Proteomes" id="UP000262371">
    <property type="component" value="Unassembled WGS sequence"/>
</dbReference>
<dbReference type="HAMAP" id="MF_01440">
    <property type="entry name" value="CheD"/>
    <property type="match status" value="1"/>
</dbReference>
<dbReference type="GO" id="GO:0050568">
    <property type="term" value="F:protein-glutamine glutaminase activity"/>
    <property type="evidence" value="ECO:0007669"/>
    <property type="project" value="UniProtKB-UniRule"/>
</dbReference>
<comment type="similarity">
    <text evidence="3">Belongs to the CheD family.</text>
</comment>
<dbReference type="Pfam" id="PF03975">
    <property type="entry name" value="CheD"/>
    <property type="match status" value="1"/>
</dbReference>
<reference evidence="4 5" key="1">
    <citation type="submission" date="2018-08" db="EMBL/GenBank/DDBJ databases">
        <title>Komagataeibacter sp. AV 382.</title>
        <authorList>
            <person name="Skraban J."/>
            <person name="Trcek J."/>
        </authorList>
    </citation>
    <scope>NUCLEOTIDE SEQUENCE [LARGE SCALE GENOMIC DNA]</scope>
    <source>
        <strain evidence="4 5">AV 382</strain>
    </source>
</reference>
<sequence>MIVQGEVAISNDPAVVLGTLLGSCISVCMFDPVAGVGGMNHFLLPEGGESHDAMAMRFGVNSMGMLVSGILKAGGKRSRLVCKAFGGATVVPSLGRIGQENIHFVMQYLADKEIPCISQSLGGNQARRVRFWPTTGRVQQNLVHDAQGIGYQEVAESREKLHTQRKWAMVSGIRPEPF</sequence>
<dbReference type="OrthoDB" id="9807202at2"/>
<dbReference type="SUPFAM" id="SSF64438">
    <property type="entry name" value="CNF1/YfiH-like putative cysteine hydrolases"/>
    <property type="match status" value="1"/>
</dbReference>
<gene>
    <name evidence="3" type="primary">cheD</name>
    <name evidence="4" type="ORF">DY926_02955</name>
</gene>
<dbReference type="InterPro" id="IPR011324">
    <property type="entry name" value="Cytotoxic_necrot_fac-like_cat"/>
</dbReference>
<dbReference type="CDD" id="cd16352">
    <property type="entry name" value="CheD"/>
    <property type="match status" value="1"/>
</dbReference>
<comment type="catalytic activity">
    <reaction evidence="3">
        <text>L-glutaminyl-[protein] + H2O = L-glutamyl-[protein] + NH4(+)</text>
        <dbReference type="Rhea" id="RHEA:16441"/>
        <dbReference type="Rhea" id="RHEA-COMP:10207"/>
        <dbReference type="Rhea" id="RHEA-COMP:10208"/>
        <dbReference type="ChEBI" id="CHEBI:15377"/>
        <dbReference type="ChEBI" id="CHEBI:28938"/>
        <dbReference type="ChEBI" id="CHEBI:29973"/>
        <dbReference type="ChEBI" id="CHEBI:30011"/>
        <dbReference type="EC" id="3.5.1.44"/>
    </reaction>
</comment>
<keyword evidence="1 3" id="KW-0145">Chemotaxis</keyword>
<evidence type="ECO:0000256" key="1">
    <source>
        <dbReference type="ARBA" id="ARBA00022500"/>
    </source>
</evidence>
<dbReference type="InterPro" id="IPR038592">
    <property type="entry name" value="CheD-like_sf"/>
</dbReference>
<name>A0A371Z3F2_9PROT</name>
<keyword evidence="5" id="KW-1185">Reference proteome</keyword>
<dbReference type="InterPro" id="IPR005659">
    <property type="entry name" value="Chemorcpt_Glu_NH3ase_CheD"/>
</dbReference>
<keyword evidence="2 3" id="KW-0378">Hydrolase</keyword>